<reference evidence="1" key="1">
    <citation type="submission" date="2022-07" db="EMBL/GenBank/DDBJ databases">
        <title>Phylogenomic reconstructions and comparative analyses of Kickxellomycotina fungi.</title>
        <authorList>
            <person name="Reynolds N.K."/>
            <person name="Stajich J.E."/>
            <person name="Barry K."/>
            <person name="Grigoriev I.V."/>
            <person name="Crous P."/>
            <person name="Smith M.E."/>
        </authorList>
    </citation>
    <scope>NUCLEOTIDE SEQUENCE</scope>
    <source>
        <strain evidence="1">CBS 190363</strain>
    </source>
</reference>
<proteinExistence type="predicted"/>
<protein>
    <submittedName>
        <fullName evidence="1">Uncharacterized protein</fullName>
    </submittedName>
</protein>
<sequence>ILSSILGVRSYLVARDVTQLRLPHLHVREHSPRSTEALMHLAVQSGLSRLMLEPTVV</sequence>
<feature type="non-terminal residue" evidence="1">
    <location>
        <position position="1"/>
    </location>
</feature>
<evidence type="ECO:0000313" key="2">
    <source>
        <dbReference type="Proteomes" id="UP001139981"/>
    </source>
</evidence>
<keyword evidence="2" id="KW-1185">Reference proteome</keyword>
<name>A0ACC1M176_9FUNG</name>
<dbReference type="Proteomes" id="UP001139981">
    <property type="component" value="Unassembled WGS sequence"/>
</dbReference>
<accession>A0ACC1M176</accession>
<dbReference type="EMBL" id="JANBVB010000934">
    <property type="protein sequence ID" value="KAJ2891638.1"/>
    <property type="molecule type" value="Genomic_DNA"/>
</dbReference>
<feature type="non-terminal residue" evidence="1">
    <location>
        <position position="57"/>
    </location>
</feature>
<evidence type="ECO:0000313" key="1">
    <source>
        <dbReference type="EMBL" id="KAJ2891638.1"/>
    </source>
</evidence>
<organism evidence="1 2">
    <name type="scientific">Coemansia aciculifera</name>
    <dbReference type="NCBI Taxonomy" id="417176"/>
    <lineage>
        <taxon>Eukaryota</taxon>
        <taxon>Fungi</taxon>
        <taxon>Fungi incertae sedis</taxon>
        <taxon>Zoopagomycota</taxon>
        <taxon>Kickxellomycotina</taxon>
        <taxon>Kickxellomycetes</taxon>
        <taxon>Kickxellales</taxon>
        <taxon>Kickxellaceae</taxon>
        <taxon>Coemansia</taxon>
    </lineage>
</organism>
<gene>
    <name evidence="1" type="ORF">IWW38_003536</name>
</gene>
<comment type="caution">
    <text evidence="1">The sequence shown here is derived from an EMBL/GenBank/DDBJ whole genome shotgun (WGS) entry which is preliminary data.</text>
</comment>